<dbReference type="VEuPathDB" id="VectorBase:ISCP_010663"/>
<dbReference type="InterPro" id="IPR002401">
    <property type="entry name" value="Cyt_P450_E_grp-I"/>
</dbReference>
<dbReference type="HOGENOM" id="CLU_2415704_0_0_1"/>
<dbReference type="PaxDb" id="6945-B7P5J3"/>
<dbReference type="GO" id="GO:0005506">
    <property type="term" value="F:iron ion binding"/>
    <property type="evidence" value="ECO:0007669"/>
    <property type="project" value="InterPro"/>
</dbReference>
<dbReference type="EnsemblMetazoa" id="ISCW016391-RA">
    <property type="protein sequence ID" value="ISCW016391-PA"/>
    <property type="gene ID" value="ISCW016391"/>
</dbReference>
<evidence type="ECO:0000313" key="13">
    <source>
        <dbReference type="EMBL" id="EEC01865.1"/>
    </source>
</evidence>
<dbReference type="VEuPathDB" id="VectorBase:ISCI016391"/>
<comment type="cofactor">
    <cofactor evidence="1">
        <name>heme</name>
        <dbReference type="ChEBI" id="CHEBI:30413"/>
    </cofactor>
</comment>
<keyword evidence="11" id="KW-0503">Monooxygenase</keyword>
<dbReference type="InterPro" id="IPR050476">
    <property type="entry name" value="Insect_CytP450_Detox"/>
</dbReference>
<keyword evidence="5" id="KW-0349">Heme</keyword>
<evidence type="ECO:0000313" key="14">
    <source>
        <dbReference type="EnsemblMetazoa" id="ISCW016391-PA"/>
    </source>
</evidence>
<keyword evidence="6" id="KW-0479">Metal-binding</keyword>
<accession>B7P5J3</accession>
<dbReference type="EMBL" id="ABJB010192291">
    <property type="status" value="NOT_ANNOTATED_CDS"/>
    <property type="molecule type" value="Genomic_DNA"/>
</dbReference>
<dbReference type="InterPro" id="IPR001128">
    <property type="entry name" value="Cyt_P450"/>
</dbReference>
<evidence type="ECO:0000256" key="2">
    <source>
        <dbReference type="ARBA" id="ARBA00004174"/>
    </source>
</evidence>
<evidence type="ECO:0000256" key="7">
    <source>
        <dbReference type="ARBA" id="ARBA00022824"/>
    </source>
</evidence>
<dbReference type="InParanoid" id="B7P5J3"/>
<evidence type="ECO:0000256" key="9">
    <source>
        <dbReference type="ARBA" id="ARBA00023002"/>
    </source>
</evidence>
<keyword evidence="12" id="KW-0472">Membrane</keyword>
<evidence type="ECO:0000256" key="11">
    <source>
        <dbReference type="ARBA" id="ARBA00023033"/>
    </source>
</evidence>
<comment type="similarity">
    <text evidence="4">Belongs to the cytochrome P450 family.</text>
</comment>
<evidence type="ECO:0000256" key="12">
    <source>
        <dbReference type="ARBA" id="ARBA00023136"/>
    </source>
</evidence>
<dbReference type="SUPFAM" id="SSF48264">
    <property type="entry name" value="Cytochrome P450"/>
    <property type="match status" value="1"/>
</dbReference>
<dbReference type="EC" id="1.14.14.1" evidence="13"/>
<gene>
    <name evidence="13" type="ORF">IscW_ISCW016391</name>
</gene>
<name>B7P5J3_IXOSC</name>
<keyword evidence="9 13" id="KW-0560">Oxidoreductase</keyword>
<dbReference type="InterPro" id="IPR036396">
    <property type="entry name" value="Cyt_P450_sf"/>
</dbReference>
<dbReference type="EMBL" id="DS641118">
    <property type="protein sequence ID" value="EEC01865.1"/>
    <property type="molecule type" value="Genomic_DNA"/>
</dbReference>
<protein>
    <submittedName>
        <fullName evidence="13 14">Cytochrome P450, putative</fullName>
        <ecNumber evidence="13">1.14.14.1</ecNumber>
    </submittedName>
</protein>
<evidence type="ECO:0000256" key="8">
    <source>
        <dbReference type="ARBA" id="ARBA00022848"/>
    </source>
</evidence>
<evidence type="ECO:0000256" key="5">
    <source>
        <dbReference type="ARBA" id="ARBA00022617"/>
    </source>
</evidence>
<dbReference type="OrthoDB" id="6502656at2759"/>
<dbReference type="GO" id="GO:0016712">
    <property type="term" value="F:oxidoreductase activity, acting on paired donors, with incorporation or reduction of molecular oxygen, reduced flavin or flavoprotein as one donor, and incorporation of one atom of oxygen"/>
    <property type="evidence" value="ECO:0007669"/>
    <property type="project" value="UniProtKB-EC"/>
</dbReference>
<keyword evidence="7" id="KW-0256">Endoplasmic reticulum</keyword>
<evidence type="ECO:0000256" key="1">
    <source>
        <dbReference type="ARBA" id="ARBA00001971"/>
    </source>
</evidence>
<organism>
    <name type="scientific">Ixodes scapularis</name>
    <name type="common">Black-legged tick</name>
    <name type="synonym">Deer tick</name>
    <dbReference type="NCBI Taxonomy" id="6945"/>
    <lineage>
        <taxon>Eukaryota</taxon>
        <taxon>Metazoa</taxon>
        <taxon>Ecdysozoa</taxon>
        <taxon>Arthropoda</taxon>
        <taxon>Chelicerata</taxon>
        <taxon>Arachnida</taxon>
        <taxon>Acari</taxon>
        <taxon>Parasitiformes</taxon>
        <taxon>Ixodida</taxon>
        <taxon>Ixodoidea</taxon>
        <taxon>Ixodidae</taxon>
        <taxon>Ixodinae</taxon>
        <taxon>Ixodes</taxon>
    </lineage>
</organism>
<reference evidence="14" key="2">
    <citation type="submission" date="2020-05" db="UniProtKB">
        <authorList>
            <consortium name="EnsemblMetazoa"/>
        </authorList>
    </citation>
    <scope>IDENTIFICATION</scope>
    <source>
        <strain evidence="14">wikel</strain>
    </source>
</reference>
<dbReference type="GO" id="GO:0005789">
    <property type="term" value="C:endoplasmic reticulum membrane"/>
    <property type="evidence" value="ECO:0007669"/>
    <property type="project" value="UniProtKB-SubCell"/>
</dbReference>
<evidence type="ECO:0000256" key="10">
    <source>
        <dbReference type="ARBA" id="ARBA00023004"/>
    </source>
</evidence>
<keyword evidence="15" id="KW-1185">Reference proteome</keyword>
<evidence type="ECO:0000313" key="15">
    <source>
        <dbReference type="Proteomes" id="UP000001555"/>
    </source>
</evidence>
<keyword evidence="10" id="KW-0408">Iron</keyword>
<sequence>MLTLTHGSVTHSFESSATALSFITYALGKYPDVQEKVRQEVKDVVNEGAREDFEYQGIKYKAGTCIMSPVAVIHMDERFFPDPTKFDPDRYY</sequence>
<dbReference type="PANTHER" id="PTHR24292:SF102">
    <property type="entry name" value="CYTOCHROME P450 FAMILY-RELATED"/>
    <property type="match status" value="1"/>
</dbReference>
<evidence type="ECO:0000256" key="6">
    <source>
        <dbReference type="ARBA" id="ARBA00022723"/>
    </source>
</evidence>
<proteinExistence type="inferred from homology"/>
<dbReference type="Proteomes" id="UP000001555">
    <property type="component" value="Unassembled WGS sequence"/>
</dbReference>
<dbReference type="PANTHER" id="PTHR24292">
    <property type="entry name" value="CYTOCHROME P450"/>
    <property type="match status" value="1"/>
</dbReference>
<dbReference type="Pfam" id="PF00067">
    <property type="entry name" value="p450"/>
    <property type="match status" value="2"/>
</dbReference>
<dbReference type="PRINTS" id="PR00463">
    <property type="entry name" value="EP450I"/>
</dbReference>
<comment type="subcellular location">
    <subcellularLocation>
        <location evidence="3">Endoplasmic reticulum membrane</location>
        <topology evidence="3">Peripheral membrane protein</topology>
    </subcellularLocation>
    <subcellularLocation>
        <location evidence="2">Microsome membrane</location>
        <topology evidence="2">Peripheral membrane protein</topology>
    </subcellularLocation>
</comment>
<dbReference type="Gene3D" id="1.10.630.10">
    <property type="entry name" value="Cytochrome P450"/>
    <property type="match status" value="2"/>
</dbReference>
<dbReference type="AlphaFoldDB" id="B7P5J3"/>
<reference evidence="13 15" key="1">
    <citation type="submission" date="2008-03" db="EMBL/GenBank/DDBJ databases">
        <title>Annotation of Ixodes scapularis.</title>
        <authorList>
            <consortium name="Ixodes scapularis Genome Project Consortium"/>
            <person name="Caler E."/>
            <person name="Hannick L.I."/>
            <person name="Bidwell S."/>
            <person name="Joardar V."/>
            <person name="Thiagarajan M."/>
            <person name="Amedeo P."/>
            <person name="Galinsky K.J."/>
            <person name="Schobel S."/>
            <person name="Inman J."/>
            <person name="Hostetler J."/>
            <person name="Miller J."/>
            <person name="Hammond M."/>
            <person name="Megy K."/>
            <person name="Lawson D."/>
            <person name="Kodira C."/>
            <person name="Sutton G."/>
            <person name="Meyer J."/>
            <person name="Hill C.A."/>
            <person name="Birren B."/>
            <person name="Nene V."/>
            <person name="Collins F."/>
            <person name="Alarcon-Chaidez F."/>
            <person name="Wikel S."/>
            <person name="Strausberg R."/>
        </authorList>
    </citation>
    <scope>NUCLEOTIDE SEQUENCE [LARGE SCALE GENOMIC DNA]</scope>
    <source>
        <strain evidence="15">Wikel</strain>
        <strain evidence="13">Wikel colony</strain>
    </source>
</reference>
<dbReference type="GO" id="GO:0020037">
    <property type="term" value="F:heme binding"/>
    <property type="evidence" value="ECO:0007669"/>
    <property type="project" value="InterPro"/>
</dbReference>
<keyword evidence="8" id="KW-0492">Microsome</keyword>
<evidence type="ECO:0000256" key="4">
    <source>
        <dbReference type="ARBA" id="ARBA00010617"/>
    </source>
</evidence>
<dbReference type="VEuPathDB" id="VectorBase:ISCW016391"/>
<evidence type="ECO:0000256" key="3">
    <source>
        <dbReference type="ARBA" id="ARBA00004406"/>
    </source>
</evidence>